<reference evidence="1" key="1">
    <citation type="submission" date="2020-03" db="EMBL/GenBank/DDBJ databases">
        <title>The deep terrestrial virosphere.</title>
        <authorList>
            <person name="Holmfeldt K."/>
            <person name="Nilsson E."/>
            <person name="Simone D."/>
            <person name="Lopez-Fernandez M."/>
            <person name="Wu X."/>
            <person name="de Brujin I."/>
            <person name="Lundin D."/>
            <person name="Andersson A."/>
            <person name="Bertilsson S."/>
            <person name="Dopson M."/>
        </authorList>
    </citation>
    <scope>NUCLEOTIDE SEQUENCE</scope>
    <source>
        <strain evidence="1">MM171B02622</strain>
    </source>
</reference>
<proteinExistence type="predicted"/>
<organism evidence="1">
    <name type="scientific">viral metagenome</name>
    <dbReference type="NCBI Taxonomy" id="1070528"/>
    <lineage>
        <taxon>unclassified sequences</taxon>
        <taxon>metagenomes</taxon>
        <taxon>organismal metagenomes</taxon>
    </lineage>
</organism>
<dbReference type="AlphaFoldDB" id="A0A6M3X8Q9"/>
<protein>
    <submittedName>
        <fullName evidence="1">Uncharacterized protein</fullName>
    </submittedName>
</protein>
<sequence length="167" mass="18671">MKPIEIKGDTVDQKFKHLERILQRFSRRLHRTIIGLVPASPIFGYCKSSIEDAIVLRAIFPVDGIITHAAMRAEKCHKNSLVVVDIVSGDEELTKTFPLKKKAMMQKVDFPIKAGDSLVIEVEDESEEGSLGVWVGLLYQVGIKDLASTKFLIDQFEALIEESQDAS</sequence>
<name>A0A6M3X8Q9_9ZZZZ</name>
<accession>A0A6M3X8Q9</accession>
<dbReference type="EMBL" id="MT143943">
    <property type="protein sequence ID" value="QJH93065.1"/>
    <property type="molecule type" value="Genomic_DNA"/>
</dbReference>
<gene>
    <name evidence="1" type="ORF">MM171B02622_0004</name>
</gene>
<evidence type="ECO:0000313" key="1">
    <source>
        <dbReference type="EMBL" id="QJH93065.1"/>
    </source>
</evidence>